<gene>
    <name evidence="3" type="ORF">RT717_18585</name>
</gene>
<dbReference type="InterPro" id="IPR013783">
    <property type="entry name" value="Ig-like_fold"/>
</dbReference>
<dbReference type="PROSITE" id="PS50093">
    <property type="entry name" value="PKD"/>
    <property type="match status" value="2"/>
</dbReference>
<dbReference type="Pfam" id="PF13585">
    <property type="entry name" value="CHU_C"/>
    <property type="match status" value="1"/>
</dbReference>
<name>A0ABZ0INC7_9BACT</name>
<keyword evidence="4" id="KW-1185">Reference proteome</keyword>
<dbReference type="SMART" id="SM00089">
    <property type="entry name" value="PKD"/>
    <property type="match status" value="2"/>
</dbReference>
<dbReference type="InterPro" id="IPR035986">
    <property type="entry name" value="PKD_dom_sf"/>
</dbReference>
<feature type="domain" description="PKD" evidence="2">
    <location>
        <begin position="959"/>
        <end position="990"/>
    </location>
</feature>
<dbReference type="NCBIfam" id="TIGR04131">
    <property type="entry name" value="Bac_Flav_CTERM"/>
    <property type="match status" value="1"/>
</dbReference>
<dbReference type="InterPro" id="IPR057708">
    <property type="entry name" value="DUF7948"/>
</dbReference>
<feature type="signal peptide" evidence="1">
    <location>
        <begin position="1"/>
        <end position="19"/>
    </location>
</feature>
<sequence length="1083" mass="116936">MKRWLFVCLIFVSYPLVLSAEKNPFNGFIENKGQWDNSVKFRKKVPHGFLLLQDAGWVYYLSNTFDSSHGHLDGQSSGALQESAALGVSQAISTTFVGANKNPATSTMEAQSYYHNFFLGAEDHWASSVSEFNEVQYCDLYESIDLKMVSYGGAFKYDLIVSAGGNPDQIAMEWKGCGDVYLEDGNLIVETEFGQMMEQKPFAYQLINEDTVEVPARFSLNGQQVSFEFPDGYDKDKTLVIDPLLIFSTYSGSSTDNWGNTATFDKDGNTYAGGIIFGASTGVFVPSVGAFQEGFEGVYDVVIMKFDSTGTQLLYATYLGGDLAETPVSLIVNSSNDLIVMGVTSSLDFPVTSDAFQTVYGGGEGVDPFGNAFNLYTKGTDIFVSILTNDGTSLRASSFLGGSENDGIISVGGALTLNYGDQFRGEVNIDDEDNIYIASSSPSADFPMSNQILPHSGQVDGLLIKMDSKLSEMKWGTFIGGDTTDVLFTVKPDGKGGVYAAGGTTSTTLPFGITGWQKSLAGAADGYVIHINESLLTVDAATYLGSSATDQVYLMDLDNEGNVYVVGQTKGAYPIVGNAYINPGSGQFLHKLSADLKNTIWSTVFGSRTLPSNISPTAFLVSDCNNIYISGWGGSSINQSSNYNQGNTFGMPLTPDAFQSTTDGGDFYLIVFEPDAADVLYATYFGGNPGRDHVDGGTSRFDKRGVVHHAVCAGCVIQNPTGGTQGAFPTTEGAWSTTNGNTTNNNCNLGVFKFDLSTLSASFVTNTPDLQNPDIKEGCAPFEFLFTNESVGGETYFWDLGDGATSTNSDTVRHTYQSAGEYTITLTATNPNTCKNLDVTTRQLVLTQGTYTLSPSATICYGESIQLEATGGTSYYWTPGTRGLSSTDTGSPTASPRATTTYFVEIYNEGNKCTFIDSLTVNVLEEITISSEIEAIYNCSGVSEYNFTGNVQGTDLAYWDFGDGTQSSVLVGTHQYATEGTFTTRLIAPNELCVEEVGEVIKVGELMVPNAFSPNGDGVNDRFEIQYIQPMPVTIVDRTGKVVYQNNEYTNQWDGDNLPTGIYYYDVVLPDFTTCNGWVHLLR</sequence>
<dbReference type="Pfam" id="PF18911">
    <property type="entry name" value="PKD_4"/>
    <property type="match status" value="1"/>
</dbReference>
<feature type="chain" id="PRO_5047352815" evidence="1">
    <location>
        <begin position="20"/>
        <end position="1083"/>
    </location>
</feature>
<keyword evidence="1" id="KW-0732">Signal</keyword>
<dbReference type="Proteomes" id="UP001302349">
    <property type="component" value="Chromosome"/>
</dbReference>
<evidence type="ECO:0000259" key="2">
    <source>
        <dbReference type="PROSITE" id="PS50093"/>
    </source>
</evidence>
<evidence type="ECO:0000256" key="1">
    <source>
        <dbReference type="SAM" id="SignalP"/>
    </source>
</evidence>
<dbReference type="PANTHER" id="PTHR35580:SF1">
    <property type="entry name" value="PHYTASE-LIKE DOMAIN-CONTAINING PROTEIN"/>
    <property type="match status" value="1"/>
</dbReference>
<dbReference type="InterPro" id="IPR026341">
    <property type="entry name" value="T9SS_type_B"/>
</dbReference>
<dbReference type="InterPro" id="IPR000601">
    <property type="entry name" value="PKD_dom"/>
</dbReference>
<dbReference type="CDD" id="cd00146">
    <property type="entry name" value="PKD"/>
    <property type="match status" value="1"/>
</dbReference>
<dbReference type="Pfam" id="PF25778">
    <property type="entry name" value="DUF7948"/>
    <property type="match status" value="1"/>
</dbReference>
<dbReference type="Gene3D" id="2.60.40.10">
    <property type="entry name" value="Immunoglobulins"/>
    <property type="match status" value="2"/>
</dbReference>
<evidence type="ECO:0000313" key="3">
    <source>
        <dbReference type="EMBL" id="WOK05092.1"/>
    </source>
</evidence>
<proteinExistence type="predicted"/>
<feature type="domain" description="PKD" evidence="2">
    <location>
        <begin position="795"/>
        <end position="830"/>
    </location>
</feature>
<dbReference type="PANTHER" id="PTHR35580">
    <property type="entry name" value="CELL SURFACE GLYCOPROTEIN (S-LAYER PROTEIN)-LIKE PROTEIN"/>
    <property type="match status" value="1"/>
</dbReference>
<dbReference type="EMBL" id="CP136051">
    <property type="protein sequence ID" value="WOK05092.1"/>
    <property type="molecule type" value="Genomic_DNA"/>
</dbReference>
<dbReference type="RefSeq" id="WP_317487885.1">
    <property type="nucleotide sequence ID" value="NZ_CP136051.1"/>
</dbReference>
<accession>A0ABZ0INC7</accession>
<protein>
    <submittedName>
        <fullName evidence="3">PKD domain-containing protein</fullName>
    </submittedName>
</protein>
<dbReference type="InterPro" id="IPR052918">
    <property type="entry name" value="Motility_Chemotaxis_Reg"/>
</dbReference>
<dbReference type="InterPro" id="IPR022409">
    <property type="entry name" value="PKD/Chitinase_dom"/>
</dbReference>
<reference evidence="3 4" key="1">
    <citation type="journal article" date="2023" name="Microbiol. Resour. Announc.">
        <title>Complete Genome Sequence of Imperialibacter roseus strain P4T.</title>
        <authorList>
            <person name="Tizabi D.R."/>
            <person name="Bachvaroff T."/>
            <person name="Hill R.T."/>
        </authorList>
    </citation>
    <scope>NUCLEOTIDE SEQUENCE [LARGE SCALE GENOMIC DNA]</scope>
    <source>
        <strain evidence="3 4">P4T</strain>
    </source>
</reference>
<evidence type="ECO:0000313" key="4">
    <source>
        <dbReference type="Proteomes" id="UP001302349"/>
    </source>
</evidence>
<organism evidence="3 4">
    <name type="scientific">Imperialibacter roseus</name>
    <dbReference type="NCBI Taxonomy" id="1324217"/>
    <lineage>
        <taxon>Bacteria</taxon>
        <taxon>Pseudomonadati</taxon>
        <taxon>Bacteroidota</taxon>
        <taxon>Cytophagia</taxon>
        <taxon>Cytophagales</taxon>
        <taxon>Flammeovirgaceae</taxon>
        <taxon>Imperialibacter</taxon>
    </lineage>
</organism>
<dbReference type="SUPFAM" id="SSF49299">
    <property type="entry name" value="PKD domain"/>
    <property type="match status" value="2"/>
</dbReference>